<gene>
    <name evidence="1" type="ORF">9F1_27</name>
</gene>
<proteinExistence type="predicted"/>
<name>A0A2H4J8A5_9CAUD</name>
<sequence>MMEEMEVLLQHWGDKSRACGSAGGLSSPMGSIMQWGGCAPRGTPGSRIPGAGAGPDGLALEVDAALYDIERQSKQGASLRRLAVLRYLSDPVPTVREQMRLLEIKEGAERTYYDRIHRLHLRLLQALMARAKVRGTMTVRPGGLPQTCAKVASTLRRTG</sequence>
<protein>
    <submittedName>
        <fullName evidence="1">Uncharacterized protein</fullName>
    </submittedName>
</protein>
<reference evidence="1" key="1">
    <citation type="submission" date="2017-06" db="EMBL/GenBank/DDBJ databases">
        <title>Novel phages from South African skin metaviromes.</title>
        <authorList>
            <person name="van Zyl L.J."/>
            <person name="Abrahams Y."/>
            <person name="Stander E.A."/>
            <person name="Kirby B.M."/>
            <person name="Clavaud C."/>
            <person name="Farcet C."/>
            <person name="Breton L."/>
            <person name="Trindade M.I."/>
        </authorList>
    </citation>
    <scope>NUCLEOTIDE SEQUENCE</scope>
</reference>
<dbReference type="EMBL" id="MF417926">
    <property type="protein sequence ID" value="ASN71485.1"/>
    <property type="molecule type" value="Genomic_DNA"/>
</dbReference>
<accession>A0A2H4J8A5</accession>
<organism evidence="1">
    <name type="scientific">uncultured Caudovirales phage</name>
    <dbReference type="NCBI Taxonomy" id="2100421"/>
    <lineage>
        <taxon>Viruses</taxon>
        <taxon>Duplodnaviria</taxon>
        <taxon>Heunggongvirae</taxon>
        <taxon>Uroviricota</taxon>
        <taxon>Caudoviricetes</taxon>
        <taxon>Peduoviridae</taxon>
        <taxon>Maltschvirus</taxon>
        <taxon>Maltschvirus maltsch</taxon>
    </lineage>
</organism>
<evidence type="ECO:0000313" key="1">
    <source>
        <dbReference type="EMBL" id="ASN71485.1"/>
    </source>
</evidence>